<protein>
    <submittedName>
        <fullName evidence="1">Uncharacterized protein</fullName>
    </submittedName>
</protein>
<sequence>MIKIVPLLLGVLGAAVIAIAWKCYDLKQQVEWHSVARSYDIHVGAEKPEAIRIMGNPEEVVPNGLDSTYRYPVPLTSKEEIQIAFDSLQRVSEVIHLSDGREQL</sequence>
<evidence type="ECO:0000313" key="2">
    <source>
        <dbReference type="Proteomes" id="UP000647339"/>
    </source>
</evidence>
<evidence type="ECO:0000313" key="1">
    <source>
        <dbReference type="EMBL" id="GGF51023.1"/>
    </source>
</evidence>
<reference evidence="2" key="1">
    <citation type="journal article" date="2019" name="Int. J. Syst. Evol. Microbiol.">
        <title>The Global Catalogue of Microorganisms (GCM) 10K type strain sequencing project: providing services to taxonomists for standard genome sequencing and annotation.</title>
        <authorList>
            <consortium name="The Broad Institute Genomics Platform"/>
            <consortium name="The Broad Institute Genome Sequencing Center for Infectious Disease"/>
            <person name="Wu L."/>
            <person name="Ma J."/>
        </authorList>
    </citation>
    <scope>NUCLEOTIDE SEQUENCE [LARGE SCALE GENOMIC DNA]</scope>
    <source>
        <strain evidence="2">CGMCC 1.15407</strain>
    </source>
</reference>
<gene>
    <name evidence="1" type="ORF">GCM10011339_44490</name>
</gene>
<dbReference type="Proteomes" id="UP000647339">
    <property type="component" value="Unassembled WGS sequence"/>
</dbReference>
<proteinExistence type="predicted"/>
<name>A0ABQ1VDJ5_9BACT</name>
<comment type="caution">
    <text evidence="1">The sequence shown here is derived from an EMBL/GenBank/DDBJ whole genome shotgun (WGS) entry which is preliminary data.</text>
</comment>
<accession>A0ABQ1VDJ5</accession>
<organism evidence="1 2">
    <name type="scientific">Echinicola rosea</name>
    <dbReference type="NCBI Taxonomy" id="1807691"/>
    <lineage>
        <taxon>Bacteria</taxon>
        <taxon>Pseudomonadati</taxon>
        <taxon>Bacteroidota</taxon>
        <taxon>Cytophagia</taxon>
        <taxon>Cytophagales</taxon>
        <taxon>Cyclobacteriaceae</taxon>
        <taxon>Echinicola</taxon>
    </lineage>
</organism>
<dbReference type="EMBL" id="BMIU01000037">
    <property type="protein sequence ID" value="GGF51023.1"/>
    <property type="molecule type" value="Genomic_DNA"/>
</dbReference>
<dbReference type="RefSeq" id="WP_137404648.1">
    <property type="nucleotide sequence ID" value="NZ_BMIU01000037.1"/>
</dbReference>
<keyword evidence="2" id="KW-1185">Reference proteome</keyword>